<keyword evidence="1" id="KW-0812">Transmembrane</keyword>
<keyword evidence="3" id="KW-1185">Reference proteome</keyword>
<feature type="transmembrane region" description="Helical" evidence="1">
    <location>
        <begin position="45"/>
        <end position="65"/>
    </location>
</feature>
<reference evidence="2 3" key="1">
    <citation type="submission" date="2016-10" db="EMBL/GenBank/DDBJ databases">
        <authorList>
            <person name="de Groot N.N."/>
        </authorList>
    </citation>
    <scope>NUCLEOTIDE SEQUENCE [LARGE SCALE GENOMIC DNA]</scope>
    <source>
        <strain evidence="2 3">NP_1H</strain>
    </source>
</reference>
<gene>
    <name evidence="2" type="ORF">SAMN04488693_102212</name>
</gene>
<evidence type="ECO:0000256" key="1">
    <source>
        <dbReference type="SAM" id="Phobius"/>
    </source>
</evidence>
<feature type="transmembrane region" description="Helical" evidence="1">
    <location>
        <begin position="102"/>
        <end position="123"/>
    </location>
</feature>
<dbReference type="EMBL" id="FNDT01000002">
    <property type="protein sequence ID" value="SDH72097.1"/>
    <property type="molecule type" value="Genomic_DNA"/>
</dbReference>
<protein>
    <recommendedName>
        <fullName evidence="4">DUF3054 domain-containing protein</fullName>
    </recommendedName>
</protein>
<proteinExistence type="predicted"/>
<evidence type="ECO:0008006" key="4">
    <source>
        <dbReference type="Google" id="ProtNLM"/>
    </source>
</evidence>
<keyword evidence="1" id="KW-1133">Transmembrane helix</keyword>
<name>A0A1G8EQI7_9MICC</name>
<evidence type="ECO:0000313" key="2">
    <source>
        <dbReference type="EMBL" id="SDH72097.1"/>
    </source>
</evidence>
<keyword evidence="1" id="KW-0472">Membrane</keyword>
<evidence type="ECO:0000313" key="3">
    <source>
        <dbReference type="Proteomes" id="UP000199258"/>
    </source>
</evidence>
<dbReference type="Proteomes" id="UP000199258">
    <property type="component" value="Unassembled WGS sequence"/>
</dbReference>
<feature type="transmembrane region" description="Helical" evidence="1">
    <location>
        <begin position="16"/>
        <end position="33"/>
    </location>
</feature>
<organism evidence="2 3">
    <name type="scientific">Arthrobacter subterraneus</name>
    <dbReference type="NCBI Taxonomy" id="335973"/>
    <lineage>
        <taxon>Bacteria</taxon>
        <taxon>Bacillati</taxon>
        <taxon>Actinomycetota</taxon>
        <taxon>Actinomycetes</taxon>
        <taxon>Micrococcales</taxon>
        <taxon>Micrococcaceae</taxon>
        <taxon>Arthrobacter</taxon>
    </lineage>
</organism>
<dbReference type="OrthoDB" id="3698172at2"/>
<dbReference type="AlphaFoldDB" id="A0A1G8EQI7"/>
<accession>A0A1G8EQI7</accession>
<dbReference type="RefSeq" id="WP_090584675.1">
    <property type="nucleotide sequence ID" value="NZ_FNDT01000002.1"/>
</dbReference>
<dbReference type="Pfam" id="PF11255">
    <property type="entry name" value="DUF3054"/>
    <property type="match status" value="1"/>
</dbReference>
<feature type="transmembrane region" description="Helical" evidence="1">
    <location>
        <begin position="77"/>
        <end position="96"/>
    </location>
</feature>
<dbReference type="InterPro" id="IPR021414">
    <property type="entry name" value="DUF3054"/>
</dbReference>
<dbReference type="STRING" id="335973.SAMN04488693_102212"/>
<sequence>MTRANAGRRDGARQGYPAWLAADVVLILLFAMLGHQSHYGTLSPAGIAGTALPFLAAYGAATAALRPWRHPTALMRCAVPLWIGTSAGGLILRVLAGQGAALSFQIVAVSVLGLFLITPRVLAALVRRRRVHSPAIHSPSKNQGAPT</sequence>